<dbReference type="InterPro" id="IPR014710">
    <property type="entry name" value="RmlC-like_jellyroll"/>
</dbReference>
<comment type="caution">
    <text evidence="4">The sequence shown here is derived from an EMBL/GenBank/DDBJ whole genome shotgun (WGS) entry which is preliminary data.</text>
</comment>
<protein>
    <recommendedName>
        <fullName evidence="3">Phosphomannose isomerase type I catalytic domain-containing protein</fullName>
    </recommendedName>
</protein>
<gene>
    <name evidence="4" type="ORF">P9H32_00495</name>
</gene>
<keyword evidence="5" id="KW-1185">Reference proteome</keyword>
<dbReference type="EMBL" id="JARVCO010000002">
    <property type="protein sequence ID" value="MDZ8117090.1"/>
    <property type="molecule type" value="Genomic_DNA"/>
</dbReference>
<dbReference type="Pfam" id="PF20511">
    <property type="entry name" value="PMI_typeI_cat"/>
    <property type="match status" value="1"/>
</dbReference>
<dbReference type="CDD" id="cd07010">
    <property type="entry name" value="cupin_PMI_type_I_N_bac"/>
    <property type="match status" value="1"/>
</dbReference>
<name>A0ABU5MSB8_9BACT</name>
<dbReference type="InterPro" id="IPR014628">
    <property type="entry name" value="Man6P_isomerase_Firm_short"/>
</dbReference>
<dbReference type="Gene3D" id="2.60.120.10">
    <property type="entry name" value="Jelly Rolls"/>
    <property type="match status" value="2"/>
</dbReference>
<dbReference type="InterPro" id="IPR051804">
    <property type="entry name" value="Carb_Metab_Reg_Kinase/Isom"/>
</dbReference>
<evidence type="ECO:0000259" key="3">
    <source>
        <dbReference type="Pfam" id="PF20511"/>
    </source>
</evidence>
<dbReference type="InterPro" id="IPR046457">
    <property type="entry name" value="PMI_typeI_cat"/>
</dbReference>
<sequence>MNYYPLKFKPVYKDYPWGNRRLPALFDRDEPDGIYAESWEISTHRDGESVVVNGELAGKTLSEVLAVSGKDILGDGVEGDDFPLLIKLIDAAKPLSVQVHPNNGNAEAVQGEPKTEMWYFLNEKPSQIFCGLKPGTTREDFVQAIEKESFDEILRVVPAEKGGAAFVPGGRVHAIDAGCLILEIQQNSNTTYRVYDWGRVGNDGNPRELHIEKALQVIDFDDAASPVCEPKVTAAGVRKICASDFFQLDELSVAEEMEQIADGLSFHALFSADGGFDIHYGDGQVEPVSKGESVLVPAAMGPYILKAREKIVVLKTTVPA</sequence>
<proteinExistence type="predicted"/>
<evidence type="ECO:0000256" key="2">
    <source>
        <dbReference type="ARBA" id="ARBA00022833"/>
    </source>
</evidence>
<dbReference type="RefSeq" id="WP_322606895.1">
    <property type="nucleotide sequence ID" value="NZ_JARVCO010000002.1"/>
</dbReference>
<dbReference type="Proteomes" id="UP001290861">
    <property type="component" value="Unassembled WGS sequence"/>
</dbReference>
<keyword evidence="2" id="KW-0862">Zinc</keyword>
<dbReference type="SUPFAM" id="SSF51182">
    <property type="entry name" value="RmlC-like cupins"/>
    <property type="match status" value="1"/>
</dbReference>
<evidence type="ECO:0000256" key="1">
    <source>
        <dbReference type="ARBA" id="ARBA00022723"/>
    </source>
</evidence>
<feature type="domain" description="Phosphomannose isomerase type I catalytic" evidence="3">
    <location>
        <begin position="7"/>
        <end position="111"/>
    </location>
</feature>
<dbReference type="InterPro" id="IPR011051">
    <property type="entry name" value="RmlC_Cupin_sf"/>
</dbReference>
<dbReference type="PIRSF" id="PIRSF036894">
    <property type="entry name" value="PMI_Firm_short"/>
    <property type="match status" value="1"/>
</dbReference>
<evidence type="ECO:0000313" key="5">
    <source>
        <dbReference type="Proteomes" id="UP001290861"/>
    </source>
</evidence>
<dbReference type="PANTHER" id="PTHR42742:SF3">
    <property type="entry name" value="FRUCTOKINASE"/>
    <property type="match status" value="1"/>
</dbReference>
<evidence type="ECO:0000313" key="4">
    <source>
        <dbReference type="EMBL" id="MDZ8117090.1"/>
    </source>
</evidence>
<organism evidence="4 5">
    <name type="scientific">Pontiella agarivorans</name>
    <dbReference type="NCBI Taxonomy" id="3038953"/>
    <lineage>
        <taxon>Bacteria</taxon>
        <taxon>Pseudomonadati</taxon>
        <taxon>Kiritimatiellota</taxon>
        <taxon>Kiritimatiellia</taxon>
        <taxon>Kiritimatiellales</taxon>
        <taxon>Pontiellaceae</taxon>
        <taxon>Pontiella</taxon>
    </lineage>
</organism>
<reference evidence="4 5" key="1">
    <citation type="journal article" date="2024" name="Appl. Environ. Microbiol.">
        <title>Pontiella agarivorans sp. nov., a novel marine anaerobic bacterium capable of degrading macroalgal polysaccharides and fixing nitrogen.</title>
        <authorList>
            <person name="Liu N."/>
            <person name="Kivenson V."/>
            <person name="Peng X."/>
            <person name="Cui Z."/>
            <person name="Lankiewicz T.S."/>
            <person name="Gosselin K.M."/>
            <person name="English C.J."/>
            <person name="Blair E.M."/>
            <person name="O'Malley M.A."/>
            <person name="Valentine D.L."/>
        </authorList>
    </citation>
    <scope>NUCLEOTIDE SEQUENCE [LARGE SCALE GENOMIC DNA]</scope>
    <source>
        <strain evidence="4 5">NLcol2</strain>
    </source>
</reference>
<dbReference type="PANTHER" id="PTHR42742">
    <property type="entry name" value="TRANSCRIPTIONAL REPRESSOR MPRA"/>
    <property type="match status" value="1"/>
</dbReference>
<accession>A0ABU5MSB8</accession>
<keyword evidence="1" id="KW-0479">Metal-binding</keyword>